<dbReference type="EMBL" id="MZMZ02004240">
    <property type="protein sequence ID" value="RQM19608.1"/>
    <property type="molecule type" value="Genomic_DNA"/>
</dbReference>
<dbReference type="PANTHER" id="PTHR33939:SF1">
    <property type="entry name" value="DUF4371 DOMAIN-CONTAINING PROTEIN"/>
    <property type="match status" value="1"/>
</dbReference>
<dbReference type="InterPro" id="IPR036397">
    <property type="entry name" value="RNaseH_sf"/>
</dbReference>
<name>A0A3R7Z4N5_APHAT</name>
<reference evidence="2" key="1">
    <citation type="submission" date="2018-07" db="EMBL/GenBank/DDBJ databases">
        <title>Annotation of Aphanomyces astaci genome assembly.</title>
        <authorList>
            <person name="Studholme D.J."/>
        </authorList>
    </citation>
    <scope>NUCLEOTIDE SEQUENCE [LARGE SCALE GENOMIC DNA]</scope>
    <source>
        <strain evidence="2">Pc</strain>
    </source>
</reference>
<dbReference type="InterPro" id="IPR004875">
    <property type="entry name" value="DDE_SF_endonuclease_dom"/>
</dbReference>
<dbReference type="Pfam" id="PF03184">
    <property type="entry name" value="DDE_1"/>
    <property type="match status" value="1"/>
</dbReference>
<keyword evidence="3" id="KW-1185">Reference proteome</keyword>
<accession>A0A3R7Z4N5</accession>
<dbReference type="Proteomes" id="UP000284702">
    <property type="component" value="Unassembled WGS sequence"/>
</dbReference>
<sequence>MADGRDNSKLLTYEAFEGGRKQPKDYHAMFNHTYFVVWFRRLLDDVEALGKSNAIIVLDNAKYHKGLPDDTPKGSWTKAKMMEACVSLGIPTEPREYRSTLWTKLKKHVADNVVPVIVKMATDRGHDVVFTPPYHSDMQPIEMVWSYVKGGVGRQYNTSTKFPDVRERLDREFDRLPSSVIYDCICHTTRKVVDLSAYLQSLDDVDDAAGSCFSSDSESDSDGDSCDDCDLADYDGHELQLIITSCLGCSLPSTPCTAGWPQMPVRLSVLDDFAKRVQEIVAREGIDIIYNADQTATNYEYLPTKTLNKKGENTVWIKWGGKTKDRMTAMLLADNSGTKHPLFLILRTSKSKIKAVIQENLTTRQGFGKRLWESVEPMQAANGVVIHGNPTAWWNASISMQFLKYYFSERHDRATKKVLLIWDDLSAHFTDEVTAYAKELNVVLERVPPNYTWICQPADIAWNRPLKARLRQNWLDMIRRQLLRAKQRGTVFMLVPPSRDTIVSWVSGAWADTDATTIINGFKKCRLVDGVHMGEVVGEGVVEDDVLAALIATCAIEETIDPVMDFSTADAADVSA</sequence>
<evidence type="ECO:0000313" key="2">
    <source>
        <dbReference type="EMBL" id="RQM19608.1"/>
    </source>
</evidence>
<protein>
    <recommendedName>
        <fullName evidence="1">DDE-1 domain-containing protein</fullName>
    </recommendedName>
</protein>
<dbReference type="GO" id="GO:0003676">
    <property type="term" value="F:nucleic acid binding"/>
    <property type="evidence" value="ECO:0007669"/>
    <property type="project" value="InterPro"/>
</dbReference>
<feature type="domain" description="DDE-1" evidence="1">
    <location>
        <begin position="324"/>
        <end position="522"/>
    </location>
</feature>
<comment type="caution">
    <text evidence="2">The sequence shown here is derived from an EMBL/GenBank/DDBJ whole genome shotgun (WGS) entry which is preliminary data.</text>
</comment>
<dbReference type="AlphaFoldDB" id="A0A3R7Z4N5"/>
<evidence type="ECO:0000313" key="3">
    <source>
        <dbReference type="Proteomes" id="UP000284702"/>
    </source>
</evidence>
<proteinExistence type="predicted"/>
<gene>
    <name evidence="2" type="ORF">B5M09_006744</name>
</gene>
<dbReference type="VEuPathDB" id="FungiDB:H257_16463"/>
<evidence type="ECO:0000259" key="1">
    <source>
        <dbReference type="Pfam" id="PF03184"/>
    </source>
</evidence>
<organism evidence="2 3">
    <name type="scientific">Aphanomyces astaci</name>
    <name type="common">Crayfish plague agent</name>
    <dbReference type="NCBI Taxonomy" id="112090"/>
    <lineage>
        <taxon>Eukaryota</taxon>
        <taxon>Sar</taxon>
        <taxon>Stramenopiles</taxon>
        <taxon>Oomycota</taxon>
        <taxon>Saprolegniomycetes</taxon>
        <taxon>Saprolegniales</taxon>
        <taxon>Verrucalvaceae</taxon>
        <taxon>Aphanomyces</taxon>
    </lineage>
</organism>
<dbReference type="Gene3D" id="3.30.420.10">
    <property type="entry name" value="Ribonuclease H-like superfamily/Ribonuclease H"/>
    <property type="match status" value="1"/>
</dbReference>
<dbReference type="PANTHER" id="PTHR33939">
    <property type="entry name" value="PROTEIN CBG22215"/>
    <property type="match status" value="1"/>
</dbReference>